<keyword evidence="3" id="KW-0560">Oxidoreductase</keyword>
<dbReference type="PANTHER" id="PTHR22893">
    <property type="entry name" value="NADH OXIDOREDUCTASE-RELATED"/>
    <property type="match status" value="1"/>
</dbReference>
<dbReference type="GO" id="GO:0010181">
    <property type="term" value="F:FMN binding"/>
    <property type="evidence" value="ECO:0007669"/>
    <property type="project" value="InterPro"/>
</dbReference>
<dbReference type="GO" id="GO:0005829">
    <property type="term" value="C:cytosol"/>
    <property type="evidence" value="ECO:0007669"/>
    <property type="project" value="UniProtKB-ARBA"/>
</dbReference>
<gene>
    <name evidence="5" type="ORF">UFOPK3444_00200</name>
</gene>
<comment type="similarity">
    <text evidence="2">Belongs to the NADH:flavin oxidoreductase/NADH oxidase family.</text>
</comment>
<dbReference type="EMBL" id="CAFBLU010000002">
    <property type="protein sequence ID" value="CAB4861484.1"/>
    <property type="molecule type" value="Genomic_DNA"/>
</dbReference>
<dbReference type="InterPro" id="IPR001155">
    <property type="entry name" value="OxRdtase_FMN_N"/>
</dbReference>
<dbReference type="CDD" id="cd02933">
    <property type="entry name" value="OYE_like_FMN"/>
    <property type="match status" value="1"/>
</dbReference>
<dbReference type="SUPFAM" id="SSF51395">
    <property type="entry name" value="FMN-linked oxidoreductases"/>
    <property type="match status" value="1"/>
</dbReference>
<evidence type="ECO:0000259" key="4">
    <source>
        <dbReference type="Pfam" id="PF00724"/>
    </source>
</evidence>
<evidence type="ECO:0000256" key="2">
    <source>
        <dbReference type="ARBA" id="ARBA00005979"/>
    </source>
</evidence>
<proteinExistence type="inferred from homology"/>
<comment type="cofactor">
    <cofactor evidence="1">
        <name>FMN</name>
        <dbReference type="ChEBI" id="CHEBI:58210"/>
    </cofactor>
</comment>
<feature type="domain" description="NADH:flavin oxidoreductase/NADH oxidase N-terminal" evidence="4">
    <location>
        <begin position="5"/>
        <end position="333"/>
    </location>
</feature>
<dbReference type="PANTHER" id="PTHR22893:SF91">
    <property type="entry name" value="NADPH DEHYDROGENASE 2-RELATED"/>
    <property type="match status" value="1"/>
</dbReference>
<evidence type="ECO:0000256" key="3">
    <source>
        <dbReference type="ARBA" id="ARBA00023002"/>
    </source>
</evidence>
<sequence length="361" mass="39054">MFDHLLAPNRVGQLELPNSVVMAPLTRMRASADGVMGPLNADYYAQRASAGLIVAEGAFPHHSGKSYPGQPGLETPEQIEGWRLVTDAVHEAGGLIFVQVMHGGRISHPRIIPGGLTPVAPSAVQPEGLARIEGEKLPLPMPRALETDELVEVQEHYATASANAIEAGFDGIELHSANGYLLHEFLSDVTNLRDDGYGTDVNGRVRFVVETAKLVAERIGAERVGIRISPGQNVNDISETDALNTYPVLLEQLNELGLAYVHAMESPPDTGWSGLDLVREHWTGTLIANSNFFTDWDPGEADKLLADGRADLYCYGRRFISNPDLVERIRLGAELTESDAKTFYGGGAEGYTDYPTLTAPA</sequence>
<accession>A0A6J7CXZ8</accession>
<evidence type="ECO:0000256" key="1">
    <source>
        <dbReference type="ARBA" id="ARBA00001917"/>
    </source>
</evidence>
<dbReference type="FunFam" id="3.20.20.70:FF:000059">
    <property type="entry name" value="N-ethylmaleimide reductase, FMN-linked"/>
    <property type="match status" value="1"/>
</dbReference>
<protein>
    <submittedName>
        <fullName evidence="5">Unannotated protein</fullName>
    </submittedName>
</protein>
<evidence type="ECO:0000313" key="5">
    <source>
        <dbReference type="EMBL" id="CAB4861484.1"/>
    </source>
</evidence>
<organism evidence="5">
    <name type="scientific">freshwater metagenome</name>
    <dbReference type="NCBI Taxonomy" id="449393"/>
    <lineage>
        <taxon>unclassified sequences</taxon>
        <taxon>metagenomes</taxon>
        <taxon>ecological metagenomes</taxon>
    </lineage>
</organism>
<name>A0A6J7CXZ8_9ZZZZ</name>
<dbReference type="Gene3D" id="3.20.20.70">
    <property type="entry name" value="Aldolase class I"/>
    <property type="match status" value="1"/>
</dbReference>
<reference evidence="5" key="1">
    <citation type="submission" date="2020-05" db="EMBL/GenBank/DDBJ databases">
        <authorList>
            <person name="Chiriac C."/>
            <person name="Salcher M."/>
            <person name="Ghai R."/>
            <person name="Kavagutti S V."/>
        </authorList>
    </citation>
    <scope>NUCLEOTIDE SEQUENCE</scope>
</reference>
<dbReference type="AlphaFoldDB" id="A0A6J7CXZ8"/>
<dbReference type="Pfam" id="PF00724">
    <property type="entry name" value="Oxidored_FMN"/>
    <property type="match status" value="1"/>
</dbReference>
<dbReference type="GO" id="GO:0016628">
    <property type="term" value="F:oxidoreductase activity, acting on the CH-CH group of donors, NAD or NADP as acceptor"/>
    <property type="evidence" value="ECO:0007669"/>
    <property type="project" value="UniProtKB-ARBA"/>
</dbReference>
<dbReference type="InterPro" id="IPR013785">
    <property type="entry name" value="Aldolase_TIM"/>
</dbReference>
<dbReference type="InterPro" id="IPR045247">
    <property type="entry name" value="Oye-like"/>
</dbReference>